<evidence type="ECO:0000313" key="2">
    <source>
        <dbReference type="Proteomes" id="UP000215914"/>
    </source>
</evidence>
<evidence type="ECO:0000313" key="1">
    <source>
        <dbReference type="EMBL" id="KAF5802931.1"/>
    </source>
</evidence>
<name>A0A9K3ITQ0_HELAN</name>
<comment type="caution">
    <text evidence="1">The sequence shown here is derived from an EMBL/GenBank/DDBJ whole genome shotgun (WGS) entry which is preliminary data.</text>
</comment>
<dbReference type="Gramene" id="mRNA:HanXRQr2_Chr06g0265341">
    <property type="protein sequence ID" value="mRNA:HanXRQr2_Chr06g0265341"/>
    <property type="gene ID" value="HanXRQr2_Chr06g0265341"/>
</dbReference>
<accession>A0A9K3ITQ0</accession>
<gene>
    <name evidence="1" type="ORF">HanXRQr2_Chr06g0265341</name>
</gene>
<protein>
    <submittedName>
        <fullName evidence="1">Uncharacterized protein</fullName>
    </submittedName>
</protein>
<proteinExistence type="predicted"/>
<organism evidence="1 2">
    <name type="scientific">Helianthus annuus</name>
    <name type="common">Common sunflower</name>
    <dbReference type="NCBI Taxonomy" id="4232"/>
    <lineage>
        <taxon>Eukaryota</taxon>
        <taxon>Viridiplantae</taxon>
        <taxon>Streptophyta</taxon>
        <taxon>Embryophyta</taxon>
        <taxon>Tracheophyta</taxon>
        <taxon>Spermatophyta</taxon>
        <taxon>Magnoliopsida</taxon>
        <taxon>eudicotyledons</taxon>
        <taxon>Gunneridae</taxon>
        <taxon>Pentapetalae</taxon>
        <taxon>asterids</taxon>
        <taxon>campanulids</taxon>
        <taxon>Asterales</taxon>
        <taxon>Asteraceae</taxon>
        <taxon>Asteroideae</taxon>
        <taxon>Heliantheae alliance</taxon>
        <taxon>Heliantheae</taxon>
        <taxon>Helianthus</taxon>
    </lineage>
</organism>
<dbReference type="EMBL" id="MNCJ02000321">
    <property type="protein sequence ID" value="KAF5802931.1"/>
    <property type="molecule type" value="Genomic_DNA"/>
</dbReference>
<reference evidence="1" key="1">
    <citation type="journal article" date="2017" name="Nature">
        <title>The sunflower genome provides insights into oil metabolism, flowering and Asterid evolution.</title>
        <authorList>
            <person name="Badouin H."/>
            <person name="Gouzy J."/>
            <person name="Grassa C.J."/>
            <person name="Murat F."/>
            <person name="Staton S.E."/>
            <person name="Cottret L."/>
            <person name="Lelandais-Briere C."/>
            <person name="Owens G.L."/>
            <person name="Carrere S."/>
            <person name="Mayjonade B."/>
            <person name="Legrand L."/>
            <person name="Gill N."/>
            <person name="Kane N.C."/>
            <person name="Bowers J.E."/>
            <person name="Hubner S."/>
            <person name="Bellec A."/>
            <person name="Berard A."/>
            <person name="Berges H."/>
            <person name="Blanchet N."/>
            <person name="Boniface M.C."/>
            <person name="Brunel D."/>
            <person name="Catrice O."/>
            <person name="Chaidir N."/>
            <person name="Claudel C."/>
            <person name="Donnadieu C."/>
            <person name="Faraut T."/>
            <person name="Fievet G."/>
            <person name="Helmstetter N."/>
            <person name="King M."/>
            <person name="Knapp S.J."/>
            <person name="Lai Z."/>
            <person name="Le Paslier M.C."/>
            <person name="Lippi Y."/>
            <person name="Lorenzon L."/>
            <person name="Mandel J.R."/>
            <person name="Marage G."/>
            <person name="Marchand G."/>
            <person name="Marquand E."/>
            <person name="Bret-Mestries E."/>
            <person name="Morien E."/>
            <person name="Nambeesan S."/>
            <person name="Nguyen T."/>
            <person name="Pegot-Espagnet P."/>
            <person name="Pouilly N."/>
            <person name="Raftis F."/>
            <person name="Sallet E."/>
            <person name="Schiex T."/>
            <person name="Thomas J."/>
            <person name="Vandecasteele C."/>
            <person name="Vares D."/>
            <person name="Vear F."/>
            <person name="Vautrin S."/>
            <person name="Crespi M."/>
            <person name="Mangin B."/>
            <person name="Burke J.M."/>
            <person name="Salse J."/>
            <person name="Munos S."/>
            <person name="Vincourt P."/>
            <person name="Rieseberg L.H."/>
            <person name="Langlade N.B."/>
        </authorList>
    </citation>
    <scope>NUCLEOTIDE SEQUENCE</scope>
    <source>
        <tissue evidence="1">Leaves</tissue>
    </source>
</reference>
<sequence>MKFFHLGPATSSEYSFKLLARFMNHVRRRGGNNRWMLRRRRRCHEGYLSLRDHVP</sequence>
<keyword evidence="2" id="KW-1185">Reference proteome</keyword>
<dbReference type="AlphaFoldDB" id="A0A9K3ITQ0"/>
<dbReference type="Proteomes" id="UP000215914">
    <property type="component" value="Unassembled WGS sequence"/>
</dbReference>
<reference evidence="1" key="2">
    <citation type="submission" date="2020-06" db="EMBL/GenBank/DDBJ databases">
        <title>Helianthus annuus Genome sequencing and assembly Release 2.</title>
        <authorList>
            <person name="Gouzy J."/>
            <person name="Langlade N."/>
            <person name="Munos S."/>
        </authorList>
    </citation>
    <scope>NUCLEOTIDE SEQUENCE</scope>
    <source>
        <tissue evidence="1">Leaves</tissue>
    </source>
</reference>